<evidence type="ECO:0000259" key="3">
    <source>
        <dbReference type="PROSITE" id="PS50853"/>
    </source>
</evidence>
<dbReference type="PANTHER" id="PTHR46708:SF11">
    <property type="entry name" value="RECEPTOR-TYPE TYROSINE-PROTEIN PHOSPHATASE ETA-LIKE"/>
    <property type="match status" value="1"/>
</dbReference>
<protein>
    <recommendedName>
        <fullName evidence="3">Fibronectin type-III domain-containing protein</fullName>
    </recommendedName>
</protein>
<feature type="domain" description="Fibronectin type-III" evidence="3">
    <location>
        <begin position="69"/>
        <end position="159"/>
    </location>
</feature>
<evidence type="ECO:0000256" key="2">
    <source>
        <dbReference type="SAM" id="MobiDB-lite"/>
    </source>
</evidence>
<keyword evidence="5" id="KW-1185">Reference proteome</keyword>
<dbReference type="AlphaFoldDB" id="A0A8T2MXN2"/>
<accession>A0A8T2MXN2</accession>
<keyword evidence="1" id="KW-0677">Repeat</keyword>
<reference evidence="4" key="1">
    <citation type="thesis" date="2021" institute="BYU ScholarsArchive" country="Provo, UT, USA">
        <title>Applications of and Algorithms for Genome Assembly and Genomic Analyses with an Emphasis on Marine Teleosts.</title>
        <authorList>
            <person name="Pickett B.D."/>
        </authorList>
    </citation>
    <scope>NUCLEOTIDE SEQUENCE</scope>
    <source>
        <strain evidence="4">HI-2016</strain>
    </source>
</reference>
<dbReference type="SMART" id="SM00060">
    <property type="entry name" value="FN3"/>
    <property type="match status" value="9"/>
</dbReference>
<dbReference type="InterPro" id="IPR003961">
    <property type="entry name" value="FN3_dom"/>
</dbReference>
<dbReference type="InterPro" id="IPR036116">
    <property type="entry name" value="FN3_sf"/>
</dbReference>
<sequence length="879" mass="96695">MEGVSYTYRITYTCDGEEPKEQTTGSNSSTADLCDLKPGVEYSFSICTVLHNGSRSRACSAQAHTQPSPPGKLDISSVRETSVCLSWDRPTDMEEVPHTFRVTSGNSRGPRESITTDENSTVLSHLRPGTEYSISVCTVLQRTGLESEPVPITVCTEPSAPERLRVEEVRSRSVRLCWDTPTKMEGVSYTYRITYTCDGEEPKEQTTGSNSSTADLCDLKPGVEYSFSICTVLHNGSRSRACSAQAHTQPSPPGKLEISSVCETSVCLSWDRPTDMEEVPHTFRVTWGNSREQRESITTDENPTVLSHLRPVTEYSISVCTVLQRTGLESEPVPITVCTAVCSREAEGGEGEEQIRKLEISSVCETSVCLSWDRPTDMEEVPHTFRVTWGNSREQRESITTDENSTVLSHLRPVTEYSISVCTVLQRTGLESEPVPITVCTEPSAPERLRVGKVRSRSVRLRWDTPTKMEGVSYTYRITYTCDGEEPKEQTTGSNSSTADLCDLKPGVEYSFSICTVLHNGSRSRACSAQAHTQPSPPGKLEISSVCETSVCLSWDRPTDMEGVPHTFRVTWGNSKGQRESITTDENPTVLSHLRPVTEYSISVCTVLQSTGLMSEPVHTNVCTKPSAPERLRVEEVRSSSVRLCWDTPTKMEGVSYTYSITYTCDGEGPKEQTTGSNSSSADLCDLKPGVEYSFSICTLLHNGSRSRACSAQAHIQPSPPGKLNISSVCETSVCLSWDRPTDMEGLPHTFRVTWEDSRGQRESITTDENPTVLSHLRPVTEYSISVCTVLQSTSLESEPVHTNVCTKPSPPGKLEISSVCETSVCLSWDRPTDMEGVPHTFRVTWGNSKGQREAICSREAEGGGGEEQISEAALGHSH</sequence>
<feature type="domain" description="Fibronectin type-III" evidence="3">
    <location>
        <begin position="628"/>
        <end position="722"/>
    </location>
</feature>
<feature type="domain" description="Fibronectin type-III" evidence="3">
    <location>
        <begin position="255"/>
        <end position="340"/>
    </location>
</feature>
<dbReference type="InterPro" id="IPR050991">
    <property type="entry name" value="ECM_Regulatory_Proteins"/>
</dbReference>
<gene>
    <name evidence="4" type="ORF">JZ751_016336</name>
</gene>
<feature type="domain" description="Fibronectin type-III" evidence="3">
    <location>
        <begin position="354"/>
        <end position="444"/>
    </location>
</feature>
<dbReference type="Pfam" id="PF00041">
    <property type="entry name" value="fn3"/>
    <property type="match status" value="8"/>
</dbReference>
<feature type="domain" description="Fibronectin type-III" evidence="3">
    <location>
        <begin position="811"/>
        <end position="879"/>
    </location>
</feature>
<dbReference type="EMBL" id="JAFBMS010000269">
    <property type="protein sequence ID" value="KAG9331960.1"/>
    <property type="molecule type" value="Genomic_DNA"/>
</dbReference>
<dbReference type="SUPFAM" id="SSF49265">
    <property type="entry name" value="Fibronectin type III"/>
    <property type="match status" value="6"/>
</dbReference>
<dbReference type="OrthoDB" id="8964557at2759"/>
<organism evidence="4 5">
    <name type="scientific">Albula glossodonta</name>
    <name type="common">roundjaw bonefish</name>
    <dbReference type="NCBI Taxonomy" id="121402"/>
    <lineage>
        <taxon>Eukaryota</taxon>
        <taxon>Metazoa</taxon>
        <taxon>Chordata</taxon>
        <taxon>Craniata</taxon>
        <taxon>Vertebrata</taxon>
        <taxon>Euteleostomi</taxon>
        <taxon>Actinopterygii</taxon>
        <taxon>Neopterygii</taxon>
        <taxon>Teleostei</taxon>
        <taxon>Albuliformes</taxon>
        <taxon>Albulidae</taxon>
        <taxon>Albula</taxon>
    </lineage>
</organism>
<feature type="region of interest" description="Disordered" evidence="2">
    <location>
        <begin position="860"/>
        <end position="879"/>
    </location>
</feature>
<dbReference type="InterPro" id="IPR013783">
    <property type="entry name" value="Ig-like_fold"/>
</dbReference>
<feature type="domain" description="Fibronectin type-III" evidence="3">
    <location>
        <begin position="723"/>
        <end position="810"/>
    </location>
</feature>
<comment type="caution">
    <text evidence="4">The sequence shown here is derived from an EMBL/GenBank/DDBJ whole genome shotgun (WGS) entry which is preliminary data.</text>
</comment>
<proteinExistence type="predicted"/>
<feature type="domain" description="Fibronectin type-III" evidence="3">
    <location>
        <begin position="537"/>
        <end position="627"/>
    </location>
</feature>
<feature type="domain" description="Fibronectin type-III" evidence="3">
    <location>
        <begin position="1"/>
        <end position="68"/>
    </location>
</feature>
<name>A0A8T2MXN2_9TELE</name>
<feature type="domain" description="Fibronectin type-III" evidence="3">
    <location>
        <begin position="445"/>
        <end position="536"/>
    </location>
</feature>
<dbReference type="PROSITE" id="PS50853">
    <property type="entry name" value="FN3"/>
    <property type="match status" value="10"/>
</dbReference>
<dbReference type="Gene3D" id="2.60.40.10">
    <property type="entry name" value="Immunoglobulins"/>
    <property type="match status" value="10"/>
</dbReference>
<dbReference type="PANTHER" id="PTHR46708">
    <property type="entry name" value="TENASCIN"/>
    <property type="match status" value="1"/>
</dbReference>
<evidence type="ECO:0000313" key="5">
    <source>
        <dbReference type="Proteomes" id="UP000824540"/>
    </source>
</evidence>
<feature type="domain" description="Fibronectin type-III" evidence="3">
    <location>
        <begin position="160"/>
        <end position="254"/>
    </location>
</feature>
<evidence type="ECO:0000313" key="4">
    <source>
        <dbReference type="EMBL" id="KAG9331960.1"/>
    </source>
</evidence>
<evidence type="ECO:0000256" key="1">
    <source>
        <dbReference type="ARBA" id="ARBA00022737"/>
    </source>
</evidence>
<dbReference type="Proteomes" id="UP000824540">
    <property type="component" value="Unassembled WGS sequence"/>
</dbReference>
<dbReference type="CDD" id="cd00063">
    <property type="entry name" value="FN3"/>
    <property type="match status" value="8"/>
</dbReference>